<dbReference type="SMART" id="SM01207">
    <property type="entry name" value="G3P_acyltransf"/>
    <property type="match status" value="1"/>
</dbReference>
<feature type="transmembrane region" description="Helical" evidence="10">
    <location>
        <begin position="58"/>
        <end position="78"/>
    </location>
</feature>
<comment type="pathway">
    <text evidence="10">Lipid metabolism; phospholipid metabolism.</text>
</comment>
<dbReference type="AlphaFoldDB" id="U2QSE2"/>
<feature type="transmembrane region" description="Helical" evidence="10">
    <location>
        <begin position="84"/>
        <end position="104"/>
    </location>
</feature>
<keyword evidence="7 10" id="KW-0472">Membrane</keyword>
<dbReference type="GO" id="GO:0008654">
    <property type="term" value="P:phospholipid biosynthetic process"/>
    <property type="evidence" value="ECO:0007669"/>
    <property type="project" value="UniProtKB-UniRule"/>
</dbReference>
<feature type="transmembrane region" description="Helical" evidence="10">
    <location>
        <begin position="6"/>
        <end position="31"/>
    </location>
</feature>
<evidence type="ECO:0000256" key="8">
    <source>
        <dbReference type="ARBA" id="ARBA00023209"/>
    </source>
</evidence>
<comment type="subcellular location">
    <subcellularLocation>
        <location evidence="10">Cell membrane</location>
        <topology evidence="10">Multi-pass membrane protein</topology>
    </subcellularLocation>
</comment>
<evidence type="ECO:0000313" key="11">
    <source>
        <dbReference type="EMBL" id="ERK59431.1"/>
    </source>
</evidence>
<dbReference type="InterPro" id="IPR003811">
    <property type="entry name" value="G3P_acylTferase_PlsY"/>
</dbReference>
<dbReference type="eggNOG" id="COG0344">
    <property type="taxonomic scope" value="Bacteria"/>
</dbReference>
<evidence type="ECO:0000256" key="9">
    <source>
        <dbReference type="ARBA" id="ARBA00023264"/>
    </source>
</evidence>
<accession>U2QSE2</accession>
<keyword evidence="1 10" id="KW-1003">Cell membrane</keyword>
<keyword evidence="5 10" id="KW-1133">Transmembrane helix</keyword>
<comment type="subunit">
    <text evidence="10">Probably interacts with PlsX.</text>
</comment>
<name>U2QSE2_9BACL</name>
<comment type="catalytic activity">
    <reaction evidence="10">
        <text>an acyl phosphate + sn-glycerol 3-phosphate = a 1-acyl-sn-glycero-3-phosphate + phosphate</text>
        <dbReference type="Rhea" id="RHEA:34075"/>
        <dbReference type="ChEBI" id="CHEBI:43474"/>
        <dbReference type="ChEBI" id="CHEBI:57597"/>
        <dbReference type="ChEBI" id="CHEBI:57970"/>
        <dbReference type="ChEBI" id="CHEBI:59918"/>
        <dbReference type="EC" id="2.3.1.275"/>
    </reaction>
</comment>
<dbReference type="EC" id="2.3.1.275" evidence="10"/>
<evidence type="ECO:0000256" key="3">
    <source>
        <dbReference type="ARBA" id="ARBA00022679"/>
    </source>
</evidence>
<comment type="function">
    <text evidence="10">Catalyzes the transfer of an acyl group from acyl-phosphate (acyl-PO(4)) to glycerol-3-phosphate (G3P) to form lysophosphatidic acid (LPA). This enzyme utilizes acyl-phosphate as fatty acyl donor, but not acyl-CoA or acyl-ACP.</text>
</comment>
<protein>
    <recommendedName>
        <fullName evidence="10">Glycerol-3-phosphate acyltransferase</fullName>
    </recommendedName>
    <alternativeName>
        <fullName evidence="10">Acyl-PO4 G3P acyltransferase</fullName>
    </alternativeName>
    <alternativeName>
        <fullName evidence="10">Acyl-phosphate--glycerol-3-phosphate acyltransferase</fullName>
    </alternativeName>
    <alternativeName>
        <fullName evidence="10">G3P acyltransferase</fullName>
        <shortName evidence="10">GPAT</shortName>
        <ecNumber evidence="10">2.3.1.275</ecNumber>
    </alternativeName>
    <alternativeName>
        <fullName evidence="10">Lysophosphatidic acid synthase</fullName>
        <shortName evidence="10">LPA synthase</shortName>
    </alternativeName>
</protein>
<keyword evidence="2 10" id="KW-0444">Lipid biosynthesis</keyword>
<proteinExistence type="inferred from homology"/>
<keyword evidence="6 10" id="KW-0443">Lipid metabolism</keyword>
<dbReference type="PANTHER" id="PTHR30309:SF0">
    <property type="entry name" value="GLYCEROL-3-PHOSPHATE ACYLTRANSFERASE-RELATED"/>
    <property type="match status" value="1"/>
</dbReference>
<gene>
    <name evidence="10" type="primary">plsY</name>
    <name evidence="11" type="ORF">HMPREF1983_00563</name>
</gene>
<dbReference type="GO" id="GO:0043772">
    <property type="term" value="F:acyl-phosphate glycerol-3-phosphate acyltransferase activity"/>
    <property type="evidence" value="ECO:0007669"/>
    <property type="project" value="UniProtKB-UniRule"/>
</dbReference>
<evidence type="ECO:0000256" key="4">
    <source>
        <dbReference type="ARBA" id="ARBA00022692"/>
    </source>
</evidence>
<dbReference type="PATRIC" id="fig|1321820.3.peg.553"/>
<reference evidence="11 12" key="1">
    <citation type="submission" date="2013-08" db="EMBL/GenBank/DDBJ databases">
        <authorList>
            <person name="Weinstock G."/>
            <person name="Sodergren E."/>
            <person name="Wylie T."/>
            <person name="Fulton L."/>
            <person name="Fulton R."/>
            <person name="Fronick C."/>
            <person name="O'Laughlin M."/>
            <person name="Godfrey J."/>
            <person name="Miner T."/>
            <person name="Herter B."/>
            <person name="Appelbaum E."/>
            <person name="Cordes M."/>
            <person name="Lek S."/>
            <person name="Wollam A."/>
            <person name="Pepin K.H."/>
            <person name="Palsikar V.B."/>
            <person name="Mitreva M."/>
            <person name="Wilson R.K."/>
        </authorList>
    </citation>
    <scope>NUCLEOTIDE SEQUENCE [LARGE SCALE GENOMIC DNA]</scope>
    <source>
        <strain evidence="11 12">ATCC 700627</strain>
    </source>
</reference>
<dbReference type="Proteomes" id="UP000016637">
    <property type="component" value="Unassembled WGS sequence"/>
</dbReference>
<dbReference type="HOGENOM" id="CLU_081254_4_0_9"/>
<keyword evidence="11" id="KW-0012">Acyltransferase</keyword>
<evidence type="ECO:0000256" key="7">
    <source>
        <dbReference type="ARBA" id="ARBA00023136"/>
    </source>
</evidence>
<dbReference type="HAMAP" id="MF_01043">
    <property type="entry name" value="PlsY"/>
    <property type="match status" value="1"/>
</dbReference>
<dbReference type="GO" id="GO:0005886">
    <property type="term" value="C:plasma membrane"/>
    <property type="evidence" value="ECO:0007669"/>
    <property type="project" value="UniProtKB-SubCell"/>
</dbReference>
<evidence type="ECO:0000256" key="6">
    <source>
        <dbReference type="ARBA" id="ARBA00023098"/>
    </source>
</evidence>
<dbReference type="PANTHER" id="PTHR30309">
    <property type="entry name" value="INNER MEMBRANE PROTEIN YGIH"/>
    <property type="match status" value="1"/>
</dbReference>
<evidence type="ECO:0000313" key="12">
    <source>
        <dbReference type="Proteomes" id="UP000016637"/>
    </source>
</evidence>
<evidence type="ECO:0000256" key="10">
    <source>
        <dbReference type="HAMAP-Rule" id="MF_01043"/>
    </source>
</evidence>
<evidence type="ECO:0000256" key="2">
    <source>
        <dbReference type="ARBA" id="ARBA00022516"/>
    </source>
</evidence>
<sequence>MLMVLKILLLCISAYLIGAIPFALIVGKVFYNADIRTMGSGNLGTTNTFRCLGKKAGVIVFVMDVVKGIIAIFIPTLVIGRVEYLSIFGAFAMIGHVFPIFANFRGGKAVATGSGVFIFLYPFLSMVMIVIFFATIFLTGYVSLGSILICLMSIIYLSIFEVGVDKYIMITMCIFVIYMHKKNIKRLLNGTESKSKLKIGGKNDRNN</sequence>
<keyword evidence="12" id="KW-1185">Reference proteome</keyword>
<comment type="caution">
    <text evidence="11">The sequence shown here is derived from an EMBL/GenBank/DDBJ whole genome shotgun (WGS) entry which is preliminary data.</text>
</comment>
<comment type="similarity">
    <text evidence="10">Belongs to the PlsY family.</text>
</comment>
<keyword evidence="9 10" id="KW-1208">Phospholipid metabolism</keyword>
<evidence type="ECO:0000256" key="1">
    <source>
        <dbReference type="ARBA" id="ARBA00022475"/>
    </source>
</evidence>
<keyword evidence="4 10" id="KW-0812">Transmembrane</keyword>
<evidence type="ECO:0000256" key="5">
    <source>
        <dbReference type="ARBA" id="ARBA00022989"/>
    </source>
</evidence>
<dbReference type="Pfam" id="PF02660">
    <property type="entry name" value="G3P_acyltransf"/>
    <property type="match status" value="1"/>
</dbReference>
<dbReference type="NCBIfam" id="TIGR00023">
    <property type="entry name" value="glycerol-3-phosphate 1-O-acyltransferase PlsY"/>
    <property type="match status" value="1"/>
</dbReference>
<feature type="transmembrane region" description="Helical" evidence="10">
    <location>
        <begin position="116"/>
        <end position="142"/>
    </location>
</feature>
<dbReference type="EMBL" id="AWVP01000030">
    <property type="protein sequence ID" value="ERK59431.1"/>
    <property type="molecule type" value="Genomic_DNA"/>
</dbReference>
<organism evidence="11 12">
    <name type="scientific">Gemella bergeri ATCC 700627</name>
    <dbReference type="NCBI Taxonomy" id="1321820"/>
    <lineage>
        <taxon>Bacteria</taxon>
        <taxon>Bacillati</taxon>
        <taxon>Bacillota</taxon>
        <taxon>Bacilli</taxon>
        <taxon>Bacillales</taxon>
        <taxon>Gemellaceae</taxon>
        <taxon>Gemella</taxon>
    </lineage>
</organism>
<dbReference type="UniPathway" id="UPA00085"/>
<keyword evidence="3 10" id="KW-0808">Transferase</keyword>
<keyword evidence="8 10" id="KW-0594">Phospholipid biosynthesis</keyword>